<feature type="compositionally biased region" description="Acidic residues" evidence="7">
    <location>
        <begin position="260"/>
        <end position="270"/>
    </location>
</feature>
<proteinExistence type="inferred from homology"/>
<evidence type="ECO:0000256" key="4">
    <source>
        <dbReference type="ARBA" id="ARBA00022801"/>
    </source>
</evidence>
<sequence length="414" mass="45944">MELEKRDFLKALGGIAALTTAGSASARSDRHTDDDFELEDFARAYLNNDDVLDNRELETLLHRLENENPELVTVDQIGQSNQGRPLYSVSVGKEKNPSVLAIGQQHGDEYFMAEGLLAVAQFLTSGDPRAERILENRTVHLVPRVNPDGFVVPHRYNIDPEAPEDDPESGIFQGGSGIFAADEPGVGWDINRYNRHDWTQHELYQNFPEEYPENPVPEAVAIHAMMDEVDPEWVIDFHRMGSFMVDYESEWPGPEWARDDTDDDAEDETEGFVPPDPNDPGDGYIGTGAMLWPLHEDVDPEIRELSKQLVVTMRDDLIEPDDELRRVEYVRYPGGTYGGIARNGHALAGYGSVLVEVAGGTLGDRLFRARQPFDAMLAAAEATADGSLYTVDTARVDELPEAGTDVGIEEDGAE</sequence>
<dbReference type="OrthoDB" id="301140at2157"/>
<keyword evidence="10" id="KW-1185">Reference proteome</keyword>
<dbReference type="PROSITE" id="PS52035">
    <property type="entry name" value="PEPTIDASE_M14"/>
    <property type="match status" value="1"/>
</dbReference>
<evidence type="ECO:0000259" key="8">
    <source>
        <dbReference type="PROSITE" id="PS52035"/>
    </source>
</evidence>
<evidence type="ECO:0000256" key="3">
    <source>
        <dbReference type="ARBA" id="ARBA00022670"/>
    </source>
</evidence>
<dbReference type="Gene3D" id="3.40.630.10">
    <property type="entry name" value="Zn peptidases"/>
    <property type="match status" value="1"/>
</dbReference>
<dbReference type="GO" id="GO:0005615">
    <property type="term" value="C:extracellular space"/>
    <property type="evidence" value="ECO:0007669"/>
    <property type="project" value="TreeGrafter"/>
</dbReference>
<dbReference type="InterPro" id="IPR006311">
    <property type="entry name" value="TAT_signal"/>
</dbReference>
<dbReference type="GO" id="GO:0006508">
    <property type="term" value="P:proteolysis"/>
    <property type="evidence" value="ECO:0007669"/>
    <property type="project" value="UniProtKB-KW"/>
</dbReference>
<keyword evidence="9" id="KW-0121">Carboxypeptidase</keyword>
<dbReference type="PANTHER" id="PTHR11705:SF143">
    <property type="entry name" value="SLL0236 PROTEIN"/>
    <property type="match status" value="1"/>
</dbReference>
<dbReference type="Proteomes" id="UP000283805">
    <property type="component" value="Unassembled WGS sequence"/>
</dbReference>
<dbReference type="SUPFAM" id="SSF53187">
    <property type="entry name" value="Zn-dependent exopeptidases"/>
    <property type="match status" value="1"/>
</dbReference>
<dbReference type="GO" id="GO:0004181">
    <property type="term" value="F:metallocarboxypeptidase activity"/>
    <property type="evidence" value="ECO:0007669"/>
    <property type="project" value="InterPro"/>
</dbReference>
<dbReference type="EMBL" id="RAPO01000004">
    <property type="protein sequence ID" value="RKD88918.1"/>
    <property type="molecule type" value="Genomic_DNA"/>
</dbReference>
<keyword evidence="5" id="KW-0862">Zinc</keyword>
<evidence type="ECO:0000256" key="6">
    <source>
        <dbReference type="ARBA" id="ARBA00023049"/>
    </source>
</evidence>
<gene>
    <name evidence="9" type="ORF">ATJ93_3738</name>
</gene>
<accession>A0A419W0B4</accession>
<evidence type="ECO:0000313" key="9">
    <source>
        <dbReference type="EMBL" id="RKD88918.1"/>
    </source>
</evidence>
<dbReference type="PROSITE" id="PS51318">
    <property type="entry name" value="TAT"/>
    <property type="match status" value="1"/>
</dbReference>
<keyword evidence="6" id="KW-0482">Metalloprotease</keyword>
<dbReference type="InterPro" id="IPR000834">
    <property type="entry name" value="Peptidase_M14"/>
</dbReference>
<dbReference type="GO" id="GO:0008270">
    <property type="term" value="F:zinc ion binding"/>
    <property type="evidence" value="ECO:0007669"/>
    <property type="project" value="InterPro"/>
</dbReference>
<comment type="caution">
    <text evidence="9">The sequence shown here is derived from an EMBL/GenBank/DDBJ whole genome shotgun (WGS) entry which is preliminary data.</text>
</comment>
<dbReference type="AlphaFoldDB" id="A0A419W0B4"/>
<evidence type="ECO:0000256" key="2">
    <source>
        <dbReference type="ARBA" id="ARBA00005988"/>
    </source>
</evidence>
<reference evidence="9 10" key="1">
    <citation type="submission" date="2018-09" db="EMBL/GenBank/DDBJ databases">
        <title>Genomic Encyclopedia of Archaeal and Bacterial Type Strains, Phase II (KMG-II): from individual species to whole genera.</title>
        <authorList>
            <person name="Goeker M."/>
        </authorList>
    </citation>
    <scope>NUCLEOTIDE SEQUENCE [LARGE SCALE GENOMIC DNA]</scope>
    <source>
        <strain evidence="9 10">DSM 13151</strain>
    </source>
</reference>
<evidence type="ECO:0000256" key="5">
    <source>
        <dbReference type="ARBA" id="ARBA00022833"/>
    </source>
</evidence>
<evidence type="ECO:0000256" key="7">
    <source>
        <dbReference type="SAM" id="MobiDB-lite"/>
    </source>
</evidence>
<keyword evidence="4" id="KW-0378">Hydrolase</keyword>
<dbReference type="RefSeq" id="WP_120246100.1">
    <property type="nucleotide sequence ID" value="NZ_RAPO01000004.1"/>
</dbReference>
<evidence type="ECO:0000256" key="1">
    <source>
        <dbReference type="ARBA" id="ARBA00001947"/>
    </source>
</evidence>
<dbReference type="PANTHER" id="PTHR11705">
    <property type="entry name" value="PROTEASE FAMILY M14 CARBOXYPEPTIDASE A,B"/>
    <property type="match status" value="1"/>
</dbReference>
<dbReference type="Pfam" id="PF00246">
    <property type="entry name" value="Peptidase_M14"/>
    <property type="match status" value="1"/>
</dbReference>
<comment type="similarity">
    <text evidence="2">Belongs to the peptidase M14 family.</text>
</comment>
<organism evidence="9 10">
    <name type="scientific">Halopiger aswanensis</name>
    <dbReference type="NCBI Taxonomy" id="148449"/>
    <lineage>
        <taxon>Archaea</taxon>
        <taxon>Methanobacteriati</taxon>
        <taxon>Methanobacteriota</taxon>
        <taxon>Stenosarchaea group</taxon>
        <taxon>Halobacteria</taxon>
        <taxon>Halobacteriales</taxon>
        <taxon>Natrialbaceae</taxon>
        <taxon>Halopiger</taxon>
    </lineage>
</organism>
<feature type="region of interest" description="Disordered" evidence="7">
    <location>
        <begin position="253"/>
        <end position="280"/>
    </location>
</feature>
<feature type="domain" description="Peptidase M14" evidence="8">
    <location>
        <begin position="44"/>
        <end position="383"/>
    </location>
</feature>
<name>A0A419W0B4_9EURY</name>
<comment type="cofactor">
    <cofactor evidence="1">
        <name>Zn(2+)</name>
        <dbReference type="ChEBI" id="CHEBI:29105"/>
    </cofactor>
</comment>
<dbReference type="SMART" id="SM00631">
    <property type="entry name" value="Zn_pept"/>
    <property type="match status" value="1"/>
</dbReference>
<protein>
    <submittedName>
        <fullName evidence="9">Zinc carboxypeptidase</fullName>
    </submittedName>
</protein>
<keyword evidence="3" id="KW-0645">Protease</keyword>
<evidence type="ECO:0000313" key="10">
    <source>
        <dbReference type="Proteomes" id="UP000283805"/>
    </source>
</evidence>